<dbReference type="HOGENOM" id="CLU_1660049_0_0_6"/>
<dbReference type="InterPro" id="IPR000644">
    <property type="entry name" value="CBS_dom"/>
</dbReference>
<dbReference type="GO" id="GO:0016020">
    <property type="term" value="C:membrane"/>
    <property type="evidence" value="ECO:0007669"/>
    <property type="project" value="InterPro"/>
</dbReference>
<dbReference type="KEGG" id="xfs:D934_04660"/>
<keyword evidence="1" id="KW-0812">Transmembrane</keyword>
<proteinExistence type="predicted"/>
<sequence length="159" mass="18307">MVLGQLRLRAELRDHTDNLYVVSHHHQYLGRVSLARLVTHQPDTLINRLIDNEQPAINIKEHAQEVARQFSYNDRLSAPVVNENNALLGHITIDNIVDIIREQAEHQAMSAAGLSNVENMFSPARLTFRRRLLWLGINLCTAFITINVVSEFEYTIKKW</sequence>
<feature type="domain" description="CBS" evidence="2">
    <location>
        <begin position="56"/>
        <end position="101"/>
    </location>
</feature>
<dbReference type="Proteomes" id="UP000027215">
    <property type="component" value="Chromosome"/>
</dbReference>
<feature type="transmembrane region" description="Helical" evidence="1">
    <location>
        <begin position="132"/>
        <end position="150"/>
    </location>
</feature>
<dbReference type="CDD" id="cd04606">
    <property type="entry name" value="CBS_pair_Mg_transporter"/>
    <property type="match status" value="1"/>
</dbReference>
<protein>
    <submittedName>
        <fullName evidence="3">Magnesium transporter</fullName>
    </submittedName>
</protein>
<dbReference type="GO" id="GO:0015095">
    <property type="term" value="F:magnesium ion transmembrane transporter activity"/>
    <property type="evidence" value="ECO:0007669"/>
    <property type="project" value="InterPro"/>
</dbReference>
<dbReference type="PATRIC" id="fig|155920.8.peg.1118"/>
<reference evidence="3 4" key="1">
    <citation type="submission" date="2013-08" db="EMBL/GenBank/DDBJ databases">
        <authorList>
            <person name="Stouthamer R."/>
            <person name="Nunney L."/>
        </authorList>
    </citation>
    <scope>NUCLEOTIDE SEQUENCE [LARGE SCALE GENOMIC DNA]</scope>
    <source>
        <strain evidence="4">ann-1</strain>
    </source>
</reference>
<dbReference type="Pfam" id="PF00571">
    <property type="entry name" value="CBS"/>
    <property type="match status" value="1"/>
</dbReference>
<evidence type="ECO:0000256" key="1">
    <source>
        <dbReference type="SAM" id="Phobius"/>
    </source>
</evidence>
<dbReference type="PANTHER" id="PTHR43773">
    <property type="entry name" value="MAGNESIUM TRANSPORTER MGTE"/>
    <property type="match status" value="1"/>
</dbReference>
<keyword evidence="1" id="KW-1133">Transmembrane helix</keyword>
<dbReference type="Gene3D" id="3.10.580.10">
    <property type="entry name" value="CBS-domain"/>
    <property type="match status" value="1"/>
</dbReference>
<name>A0A060H731_XYLFS</name>
<dbReference type="AlphaFoldDB" id="A0A060H731"/>
<dbReference type="InterPro" id="IPR006669">
    <property type="entry name" value="MgtE_transporter"/>
</dbReference>
<dbReference type="PANTHER" id="PTHR43773:SF1">
    <property type="entry name" value="MAGNESIUM TRANSPORTER MGTE"/>
    <property type="match status" value="1"/>
</dbReference>
<organism evidence="3 4">
    <name type="scientific">Xylella fastidiosa subsp. sandyi Ann-1</name>
    <dbReference type="NCBI Taxonomy" id="155920"/>
    <lineage>
        <taxon>Bacteria</taxon>
        <taxon>Pseudomonadati</taxon>
        <taxon>Pseudomonadota</taxon>
        <taxon>Gammaproteobacteria</taxon>
        <taxon>Lysobacterales</taxon>
        <taxon>Lysobacteraceae</taxon>
        <taxon>Xylella</taxon>
    </lineage>
</organism>
<dbReference type="SUPFAM" id="SSF54631">
    <property type="entry name" value="CBS-domain pair"/>
    <property type="match status" value="1"/>
</dbReference>
<evidence type="ECO:0000313" key="4">
    <source>
        <dbReference type="Proteomes" id="UP000027215"/>
    </source>
</evidence>
<dbReference type="InterPro" id="IPR046342">
    <property type="entry name" value="CBS_dom_sf"/>
</dbReference>
<keyword evidence="1" id="KW-0472">Membrane</keyword>
<dbReference type="EMBL" id="CP006696">
    <property type="protein sequence ID" value="AIC11120.1"/>
    <property type="molecule type" value="Genomic_DNA"/>
</dbReference>
<accession>A0A060H731</accession>
<evidence type="ECO:0000259" key="2">
    <source>
        <dbReference type="Pfam" id="PF00571"/>
    </source>
</evidence>
<evidence type="ECO:0000313" key="3">
    <source>
        <dbReference type="EMBL" id="AIC11120.1"/>
    </source>
</evidence>
<gene>
    <name evidence="3" type="ORF">D934_04660</name>
</gene>